<evidence type="ECO:0000313" key="3">
    <source>
        <dbReference type="Proteomes" id="UP001497482"/>
    </source>
</evidence>
<dbReference type="GO" id="GO:2000051">
    <property type="term" value="P:negative regulation of non-canonical Wnt signaling pathway"/>
    <property type="evidence" value="ECO:0007669"/>
    <property type="project" value="TreeGrafter"/>
</dbReference>
<dbReference type="InterPro" id="IPR031248">
    <property type="entry name" value="RNF213"/>
</dbReference>
<feature type="compositionally biased region" description="Basic residues" evidence="1">
    <location>
        <begin position="68"/>
        <end position="80"/>
    </location>
</feature>
<feature type="region of interest" description="Disordered" evidence="1">
    <location>
        <begin position="44"/>
        <end position="151"/>
    </location>
</feature>
<dbReference type="EMBL" id="OZ035840">
    <property type="protein sequence ID" value="CAL1588285.1"/>
    <property type="molecule type" value="Genomic_DNA"/>
</dbReference>
<dbReference type="PANTHER" id="PTHR22605">
    <property type="entry name" value="RZ-TYPE DOMAIN-CONTAINING PROTEIN"/>
    <property type="match status" value="1"/>
</dbReference>
<dbReference type="GO" id="GO:0004842">
    <property type="term" value="F:ubiquitin-protein transferase activity"/>
    <property type="evidence" value="ECO:0007669"/>
    <property type="project" value="InterPro"/>
</dbReference>
<dbReference type="GO" id="GO:0016020">
    <property type="term" value="C:membrane"/>
    <property type="evidence" value="ECO:0007669"/>
    <property type="project" value="TreeGrafter"/>
</dbReference>
<keyword evidence="3" id="KW-1185">Reference proteome</keyword>
<dbReference type="GO" id="GO:0002040">
    <property type="term" value="P:sprouting angiogenesis"/>
    <property type="evidence" value="ECO:0007669"/>
    <property type="project" value="TreeGrafter"/>
</dbReference>
<name>A0AAV2KJR2_KNICA</name>
<dbReference type="GO" id="GO:0005730">
    <property type="term" value="C:nucleolus"/>
    <property type="evidence" value="ECO:0007669"/>
    <property type="project" value="TreeGrafter"/>
</dbReference>
<sequence>MIGAIDNIIEMKCPGCQHTILEEKAKFCSNCGNKLQTQAAVAQDSAATDNTTENYDNFTKRLSDDTHQKKKRKKRKKRKKKVEDRSTDPSPSDLSLVPTDDNKDTKLTPTTFSSLDDHSTETTISGSSVDPPTNPENKALKPQKPIGTTTIAPDNRLTIHFHAVLSKDFKFIPDEDHLYIRAGKCLGTFEENLAELRVIKDLGDHGFLVGGTLTVPKSEVCSGSIPYKYFVFTNKKQKYEYEHIYKLDSQPPNRWLVVKAQLLSEDGDWYQYDDIIYARPSKNMLKRLKNAFWPENRNKLLQSREIAGKIMLEMIFDLKTRSDEDLRHFHSQLQQFFHVFEEREKAHFGQHSLGYGPDHVKNMLKEIMLNNAVPQLQKDVRKDPLKSAVVMVYVHKEFGITLKNEERCQLCHLLCLPNSNKEDFVQYWTTFSQEICFLKRLPDLLLSLINAVKTEEKPDWFLVLPLFHLLKGWTKPFENTLSGNLTLQSWTGLDGVVGCKNLSSQERKAIQHILWKNSHLLEVDPLLVRSFLYLMSLDEMLECINFVKPELLLLLQLYVDKIPQVINSTHFWAMITYITHNLIEEKFSLFSEDYGRDCMKTVITLLNQICSAVTPTPYGPNLSDIVIACMKLVASISDFVFSSDSQETDENKNLEHMRDLVLTALNITREWISRSFRDSLMNRGYSFYRQVSGSKEIKMWDEIISIQFKDGHCTTAWRKSLLQDFEGKYKKEPPLDQIEHYCVSLKESCSFPYLASVIEKCAVEAVTLMCQNKTEGKLFERMTINMKLITTVIENSWPSQDEETEVILEHLLSWTAAKHIFQRYVSKEGMERDISSDANAKIVAAISLFSDVIRSFLNGHIKIGLLKMILKYESTFLQLIKIDCFIEDKLYRDTEKMKRLLQQRQCEVAAIYREKDLVDTLVHRIHQLQEFMKVDAAAMEKRHQINLEEMHLNEFIEVHLFDQFHELHLAAASAEIIMTVKNTLHLQGDFSVLLYLLQVNEEKEGVRIDQIDNDLIQAKKDLVDITETRKDCLRELGLRGNFVRWVKEALEDINELKVFVDLASISAGENDMDVDRVACFHDAVLGYSPLLYELERDADFDKFNTVVKKLWRALENDCHLPKKLRDSARHLEWLKTVKDSHGSVELSSLSLASSINQKGIYIISAQHGKKLCLDKALELRIPEEHDAGQHTRNYSLEELRELQNKLMLMSGKGDQGQHEVDYFTEVFDNVQRLSEAFIALYTADILTSCISTYMSSPKESLPTHDEVLLCTPTTPYEQVELFLRRCFSCGYRGYKIYSLLYADVLTYDFKVHMVPQAPLARVQEYLHEHYVVSEDQCSAAAAFKDRLCVGIVSSTRSGVGKSLYIKRLYQKLKHSTKKTTAMKCIRLIEPTVDEDAVFQSLLNNTETKALTVFHLDVTASVQHGLHEFLFKLLFLRYLMNSEGKVWKCNEKQLYVVEILERPKTTGRKAEKLSLIDVLPKIFCRPPKEILAIHMRFRCGIPVIIMGETGCGKTRLIKFLSNTTDAISSIKEVLCDKTVQGEGLASGSGLQIVAACNPYRKHTDEMIERLESAGLGYRVRAEKTNEKLAVNFPEERLIIWPKFTMKRSTMAVYQSLSLPKLGKSSLATPSSQR</sequence>
<accession>A0AAV2KJR2</accession>
<dbReference type="GO" id="GO:0005829">
    <property type="term" value="C:cytosol"/>
    <property type="evidence" value="ECO:0007669"/>
    <property type="project" value="TreeGrafter"/>
</dbReference>
<gene>
    <name evidence="2" type="ORF">KC01_LOCUS18104</name>
</gene>
<dbReference type="Proteomes" id="UP001497482">
    <property type="component" value="Chromosome 18"/>
</dbReference>
<evidence type="ECO:0008006" key="4">
    <source>
        <dbReference type="Google" id="ProtNLM"/>
    </source>
</evidence>
<dbReference type="GO" id="GO:0016887">
    <property type="term" value="F:ATP hydrolysis activity"/>
    <property type="evidence" value="ECO:0007669"/>
    <property type="project" value="InterPro"/>
</dbReference>
<dbReference type="PANTHER" id="PTHR22605:SF16">
    <property type="entry name" value="E3 UBIQUITIN-PROTEIN LIGASE RNF213"/>
    <property type="match status" value="1"/>
</dbReference>
<feature type="compositionally biased region" description="Polar residues" evidence="1">
    <location>
        <begin position="44"/>
        <end position="57"/>
    </location>
</feature>
<feature type="compositionally biased region" description="Polar residues" evidence="1">
    <location>
        <begin position="121"/>
        <end position="131"/>
    </location>
</feature>
<organism evidence="2 3">
    <name type="scientific">Knipowitschia caucasica</name>
    <name type="common">Caucasian dwarf goby</name>
    <name type="synonym">Pomatoschistus caucasicus</name>
    <dbReference type="NCBI Taxonomy" id="637954"/>
    <lineage>
        <taxon>Eukaryota</taxon>
        <taxon>Metazoa</taxon>
        <taxon>Chordata</taxon>
        <taxon>Craniata</taxon>
        <taxon>Vertebrata</taxon>
        <taxon>Euteleostomi</taxon>
        <taxon>Actinopterygii</taxon>
        <taxon>Neopterygii</taxon>
        <taxon>Teleostei</taxon>
        <taxon>Neoteleostei</taxon>
        <taxon>Acanthomorphata</taxon>
        <taxon>Gobiaria</taxon>
        <taxon>Gobiiformes</taxon>
        <taxon>Gobioidei</taxon>
        <taxon>Gobiidae</taxon>
        <taxon>Gobiinae</taxon>
        <taxon>Knipowitschia</taxon>
    </lineage>
</organism>
<protein>
    <recommendedName>
        <fullName evidence="4">Ring finger protein 213</fullName>
    </recommendedName>
</protein>
<proteinExistence type="predicted"/>
<evidence type="ECO:0000256" key="1">
    <source>
        <dbReference type="SAM" id="MobiDB-lite"/>
    </source>
</evidence>
<reference evidence="2 3" key="1">
    <citation type="submission" date="2024-04" db="EMBL/GenBank/DDBJ databases">
        <authorList>
            <person name="Waldvogel A.-M."/>
            <person name="Schoenle A."/>
        </authorList>
    </citation>
    <scope>NUCLEOTIDE SEQUENCE [LARGE SCALE GENOMIC DNA]</scope>
</reference>
<feature type="compositionally biased region" description="Basic and acidic residues" evidence="1">
    <location>
        <begin position="58"/>
        <end position="67"/>
    </location>
</feature>
<dbReference type="GO" id="GO:0006511">
    <property type="term" value="P:ubiquitin-dependent protein catabolic process"/>
    <property type="evidence" value="ECO:0007669"/>
    <property type="project" value="TreeGrafter"/>
</dbReference>
<evidence type="ECO:0000313" key="2">
    <source>
        <dbReference type="EMBL" id="CAL1588285.1"/>
    </source>
</evidence>